<organism evidence="5 6">
    <name type="scientific">Actinomycetospora lemnae</name>
    <dbReference type="NCBI Taxonomy" id="3019891"/>
    <lineage>
        <taxon>Bacteria</taxon>
        <taxon>Bacillati</taxon>
        <taxon>Actinomycetota</taxon>
        <taxon>Actinomycetes</taxon>
        <taxon>Pseudonocardiales</taxon>
        <taxon>Pseudonocardiaceae</taxon>
        <taxon>Actinomycetospora</taxon>
    </lineage>
</organism>
<proteinExistence type="predicted"/>
<dbReference type="Gene3D" id="1.10.10.60">
    <property type="entry name" value="Homeodomain-like"/>
    <property type="match status" value="1"/>
</dbReference>
<evidence type="ECO:0000256" key="2">
    <source>
        <dbReference type="ARBA" id="ARBA00023125"/>
    </source>
</evidence>
<keyword evidence="1" id="KW-0805">Transcription regulation</keyword>
<dbReference type="PROSITE" id="PS01124">
    <property type="entry name" value="HTH_ARAC_FAMILY_2"/>
    <property type="match status" value="1"/>
</dbReference>
<evidence type="ECO:0000259" key="4">
    <source>
        <dbReference type="PROSITE" id="PS01124"/>
    </source>
</evidence>
<evidence type="ECO:0000256" key="3">
    <source>
        <dbReference type="ARBA" id="ARBA00023163"/>
    </source>
</evidence>
<dbReference type="SMART" id="SM00342">
    <property type="entry name" value="HTH_ARAC"/>
    <property type="match status" value="1"/>
</dbReference>
<evidence type="ECO:0000313" key="6">
    <source>
        <dbReference type="Proteomes" id="UP001300763"/>
    </source>
</evidence>
<dbReference type="InterPro" id="IPR050204">
    <property type="entry name" value="AraC_XylS_family_regulators"/>
</dbReference>
<evidence type="ECO:0000313" key="5">
    <source>
        <dbReference type="EMBL" id="MDD7967142.1"/>
    </source>
</evidence>
<evidence type="ECO:0000256" key="1">
    <source>
        <dbReference type="ARBA" id="ARBA00023015"/>
    </source>
</evidence>
<dbReference type="Proteomes" id="UP001300763">
    <property type="component" value="Unassembled WGS sequence"/>
</dbReference>
<dbReference type="EMBL" id="JAQZAO010000007">
    <property type="protein sequence ID" value="MDD7967142.1"/>
    <property type="molecule type" value="Genomic_DNA"/>
</dbReference>
<keyword evidence="3" id="KW-0804">Transcription</keyword>
<dbReference type="InterPro" id="IPR009057">
    <property type="entry name" value="Homeodomain-like_sf"/>
</dbReference>
<keyword evidence="2" id="KW-0238">DNA-binding</keyword>
<comment type="caution">
    <text evidence="5">The sequence shown here is derived from an EMBL/GenBank/DDBJ whole genome shotgun (WGS) entry which is preliminary data.</text>
</comment>
<dbReference type="RefSeq" id="WP_274201672.1">
    <property type="nucleotide sequence ID" value="NZ_JAQZAO010000007.1"/>
</dbReference>
<accession>A0ABT5SYR9</accession>
<protein>
    <submittedName>
        <fullName evidence="5">AraC family transcriptional regulator</fullName>
    </submittedName>
</protein>
<dbReference type="Pfam" id="PF12833">
    <property type="entry name" value="HTH_18"/>
    <property type="match status" value="1"/>
</dbReference>
<dbReference type="PANTHER" id="PTHR46796:SF13">
    <property type="entry name" value="HTH-TYPE TRANSCRIPTIONAL ACTIVATOR RHAS"/>
    <property type="match status" value="1"/>
</dbReference>
<name>A0ABT5SYR9_9PSEU</name>
<keyword evidence="6" id="KW-1185">Reference proteome</keyword>
<feature type="domain" description="HTH araC/xylS-type" evidence="4">
    <location>
        <begin position="160"/>
        <end position="259"/>
    </location>
</feature>
<dbReference type="SUPFAM" id="SSF46689">
    <property type="entry name" value="Homeodomain-like"/>
    <property type="match status" value="2"/>
</dbReference>
<dbReference type="InterPro" id="IPR018060">
    <property type="entry name" value="HTH_AraC"/>
</dbReference>
<reference evidence="5 6" key="1">
    <citation type="submission" date="2023-02" db="EMBL/GenBank/DDBJ databases">
        <title>Genome sequencing required for Actinomycetospora new species description.</title>
        <authorList>
            <person name="Saimee Y."/>
            <person name="Duangmal K."/>
        </authorList>
    </citation>
    <scope>NUCLEOTIDE SEQUENCE [LARGE SCALE GENOMIC DNA]</scope>
    <source>
        <strain evidence="5 6">DW7H6</strain>
    </source>
</reference>
<sequence length="266" mass="28067">MGTIDALLGTVRVEEPALRADALAPGRATVPTGDRWALVAVARGEADLGDGALHPGDAVLLRGAGRLAARVGDEGVTLLVAEFALRGAAQRLALLPARAVVRADSEFCRLLVERVTDQLDAAPTSDVVSTRLLDWLVTDTVRDVLAEAAAEVTATDPGVAAALAAIHDDPSRAWTVARLAARAGVSRAAFARRFREEVGTSPLSYLREHRFDLAERALATEPDATVAAVARRVGYANPFSFSTAFHRHRGRAPSAMRRAEPSTAPG</sequence>
<gene>
    <name evidence="5" type="ORF">PGB27_17540</name>
</gene>
<dbReference type="PANTHER" id="PTHR46796">
    <property type="entry name" value="HTH-TYPE TRANSCRIPTIONAL ACTIVATOR RHAS-RELATED"/>
    <property type="match status" value="1"/>
</dbReference>